<evidence type="ECO:0000313" key="8">
    <source>
        <dbReference type="EMBL" id="VFK38872.1"/>
    </source>
</evidence>
<keyword evidence="3" id="KW-1003">Cell membrane</keyword>
<dbReference type="PANTHER" id="PTHR34583">
    <property type="entry name" value="ANTIPORTER SUBUNIT MNHC2-RELATED"/>
    <property type="match status" value="1"/>
</dbReference>
<accession>A0A450YBF7</accession>
<reference evidence="8" key="1">
    <citation type="submission" date="2019-02" db="EMBL/GenBank/DDBJ databases">
        <authorList>
            <person name="Gruber-Vodicka R. H."/>
            <person name="Seah K. B. B."/>
        </authorList>
    </citation>
    <scope>NUCLEOTIDE SEQUENCE</scope>
    <source>
        <strain evidence="10">BECK_S127</strain>
        <strain evidence="9">BECK_S1320</strain>
        <strain evidence="8">BECK_S1321</strain>
    </source>
</reference>
<dbReference type="GO" id="GO:0005886">
    <property type="term" value="C:plasma membrane"/>
    <property type="evidence" value="ECO:0007669"/>
    <property type="project" value="UniProtKB-SubCell"/>
</dbReference>
<evidence type="ECO:0000256" key="5">
    <source>
        <dbReference type="ARBA" id="ARBA00022989"/>
    </source>
</evidence>
<keyword evidence="4 7" id="KW-0812">Transmembrane</keyword>
<gene>
    <name evidence="10" type="ORF">BECKSD772D_GA0070982_103018</name>
    <name evidence="9" type="ORF">BECKSD772E_GA0070983_101425</name>
    <name evidence="8" type="ORF">BECKSD772F_GA0070984_102919</name>
</gene>
<name>A0A450YBF7_9GAMM</name>
<keyword evidence="5 7" id="KW-1133">Transmembrane helix</keyword>
<dbReference type="Gene3D" id="1.10.287.3510">
    <property type="match status" value="1"/>
</dbReference>
<dbReference type="AlphaFoldDB" id="A0A450YBF7"/>
<organism evidence="8">
    <name type="scientific">Candidatus Kentrum sp. SD</name>
    <dbReference type="NCBI Taxonomy" id="2126332"/>
    <lineage>
        <taxon>Bacteria</taxon>
        <taxon>Pseudomonadati</taxon>
        <taxon>Pseudomonadota</taxon>
        <taxon>Gammaproteobacteria</taxon>
        <taxon>Candidatus Kentrum</taxon>
    </lineage>
</organism>
<dbReference type="EMBL" id="CAADFU010000014">
    <property type="protein sequence ID" value="VFK42114.1"/>
    <property type="molecule type" value="Genomic_DNA"/>
</dbReference>
<feature type="transmembrane region" description="Helical" evidence="7">
    <location>
        <begin position="82"/>
        <end position="106"/>
    </location>
</feature>
<evidence type="ECO:0000256" key="6">
    <source>
        <dbReference type="ARBA" id="ARBA00023136"/>
    </source>
</evidence>
<dbReference type="PANTHER" id="PTHR34583:SF2">
    <property type="entry name" value="ANTIPORTER SUBUNIT MNHC2-RELATED"/>
    <property type="match status" value="1"/>
</dbReference>
<dbReference type="Pfam" id="PF00420">
    <property type="entry name" value="Oxidored_q2"/>
    <property type="match status" value="1"/>
</dbReference>
<evidence type="ECO:0000313" key="10">
    <source>
        <dbReference type="EMBL" id="VFK78948.1"/>
    </source>
</evidence>
<protein>
    <submittedName>
        <fullName evidence="8">Multicomponent Na+:H+ antiporter subunit C</fullName>
    </submittedName>
</protein>
<dbReference type="EMBL" id="CAADFR010000029">
    <property type="protein sequence ID" value="VFK38872.1"/>
    <property type="molecule type" value="Genomic_DNA"/>
</dbReference>
<comment type="similarity">
    <text evidence="2">Belongs to the CPA3 antiporters (TC 2.A.63) subunit C family.</text>
</comment>
<evidence type="ECO:0000256" key="4">
    <source>
        <dbReference type="ARBA" id="ARBA00022692"/>
    </source>
</evidence>
<proteinExistence type="inferred from homology"/>
<feature type="transmembrane region" description="Helical" evidence="7">
    <location>
        <begin position="6"/>
        <end position="25"/>
    </location>
</feature>
<dbReference type="InterPro" id="IPR039428">
    <property type="entry name" value="NUOK/Mnh_C1-like"/>
</dbReference>
<evidence type="ECO:0000313" key="9">
    <source>
        <dbReference type="EMBL" id="VFK42114.1"/>
    </source>
</evidence>
<comment type="subcellular location">
    <subcellularLocation>
        <location evidence="1">Cell membrane</location>
        <topology evidence="1">Multi-pass membrane protein</topology>
    </subcellularLocation>
</comment>
<dbReference type="EMBL" id="CAADHB010000030">
    <property type="protein sequence ID" value="VFK78948.1"/>
    <property type="molecule type" value="Genomic_DNA"/>
</dbReference>
<evidence type="ECO:0000256" key="2">
    <source>
        <dbReference type="ARBA" id="ARBA00010388"/>
    </source>
</evidence>
<feature type="transmembrane region" description="Helical" evidence="7">
    <location>
        <begin position="34"/>
        <end position="54"/>
    </location>
</feature>
<keyword evidence="6 7" id="KW-0472">Membrane</keyword>
<evidence type="ECO:0000256" key="3">
    <source>
        <dbReference type="ARBA" id="ARBA00022475"/>
    </source>
</evidence>
<dbReference type="InterPro" id="IPR050601">
    <property type="entry name" value="CPA3_antiporter_subunitC"/>
</dbReference>
<evidence type="ECO:0000256" key="7">
    <source>
        <dbReference type="SAM" id="Phobius"/>
    </source>
</evidence>
<evidence type="ECO:0000256" key="1">
    <source>
        <dbReference type="ARBA" id="ARBA00004651"/>
    </source>
</evidence>
<sequence length="122" mass="13048">MVPTIPNIAMAAGFVLILIGLYGALTHHNILRMIVAFSIAGTGVNVVLVSVGYLRGRTAPILDAAVPVSEAAARIIDPVPQALVLTAIVIGVGITALMLAYAYRLFEMKGTLDIRKYMELKW</sequence>